<sequence length="474" mass="52180">MGSIQDNQNQQGILDSLDARTAIDGFIRGLPAEANILLVGCEASVPLAVKLTEAGHHVCGIDISKPSNRDAMLGDQFFQTADMRDYSTGNLDAIVAVFSTYHLTGAQTYSQLFKFSEWLKPGGRILLGTSVIDSLSLNGCHDCVDERVRCYPVQCLGKQMVAATILSKKGWAGMASNAGLSVEKEVDVVLGQSERHYFVTFCRTEQKHPLMGPYPLPQSYRGPHRLSEAAWHPFASRLVRDEFDFVLDVLKHNQKVLDVGSGYGKLPKEVAARTGKAYSIEPNPDRNSIQATNAENAGIELAQGTAENIPFPDSTFDAVVAMWVLHYVDDLEKSLHEMARVADRSAPNARLVVVQGAPDNEIIHLMNTVCPPISATNGRPNHQGYLLSTAAEIFTKCGFEDVSVHRVDAFCEFRDEDLEERCDKAAEVVAGLWCLDDAKFDDMKQALVPRLRFHFLDRQYAVGDQAVVLVAKPL</sequence>
<name>A0A1L9REY5_ASPWE</name>
<dbReference type="Proteomes" id="UP000184383">
    <property type="component" value="Unassembled WGS sequence"/>
</dbReference>
<dbReference type="VEuPathDB" id="FungiDB:ASPWEDRAFT_115782"/>
<organism evidence="2 3">
    <name type="scientific">Aspergillus wentii DTO 134E9</name>
    <dbReference type="NCBI Taxonomy" id="1073089"/>
    <lineage>
        <taxon>Eukaryota</taxon>
        <taxon>Fungi</taxon>
        <taxon>Dikarya</taxon>
        <taxon>Ascomycota</taxon>
        <taxon>Pezizomycotina</taxon>
        <taxon>Eurotiomycetes</taxon>
        <taxon>Eurotiomycetidae</taxon>
        <taxon>Eurotiales</taxon>
        <taxon>Aspergillaceae</taxon>
        <taxon>Aspergillus</taxon>
        <taxon>Aspergillus subgen. Cremei</taxon>
    </lineage>
</organism>
<evidence type="ECO:0000259" key="1">
    <source>
        <dbReference type="Pfam" id="PF08241"/>
    </source>
</evidence>
<gene>
    <name evidence="2" type="ORF">ASPWEDRAFT_115782</name>
</gene>
<dbReference type="OrthoDB" id="540004at2759"/>
<dbReference type="SUPFAM" id="SSF53335">
    <property type="entry name" value="S-adenosyl-L-methionine-dependent methyltransferases"/>
    <property type="match status" value="2"/>
</dbReference>
<accession>A0A1L9REY5</accession>
<protein>
    <recommendedName>
        <fullName evidence="1">Methyltransferase type 11 domain-containing protein</fullName>
    </recommendedName>
</protein>
<dbReference type="EMBL" id="KV878214">
    <property type="protein sequence ID" value="OJJ33485.1"/>
    <property type="molecule type" value="Genomic_DNA"/>
</dbReference>
<dbReference type="InterPro" id="IPR013216">
    <property type="entry name" value="Methyltransf_11"/>
</dbReference>
<dbReference type="RefSeq" id="XP_040687162.1">
    <property type="nucleotide sequence ID" value="XM_040828609.1"/>
</dbReference>
<dbReference type="Gene3D" id="3.40.50.150">
    <property type="entry name" value="Vaccinia Virus protein VP39"/>
    <property type="match status" value="2"/>
</dbReference>
<dbReference type="GO" id="GO:0008757">
    <property type="term" value="F:S-adenosylmethionine-dependent methyltransferase activity"/>
    <property type="evidence" value="ECO:0007669"/>
    <property type="project" value="InterPro"/>
</dbReference>
<dbReference type="STRING" id="1073089.A0A1L9REY5"/>
<dbReference type="PANTHER" id="PTHR43591:SF24">
    <property type="entry name" value="2-METHOXY-6-POLYPRENYL-1,4-BENZOQUINOL METHYLASE, MITOCHONDRIAL"/>
    <property type="match status" value="1"/>
</dbReference>
<dbReference type="GeneID" id="63744457"/>
<dbReference type="CDD" id="cd02440">
    <property type="entry name" value="AdoMet_MTases"/>
    <property type="match status" value="1"/>
</dbReference>
<dbReference type="AlphaFoldDB" id="A0A1L9REY5"/>
<dbReference type="PANTHER" id="PTHR43591">
    <property type="entry name" value="METHYLTRANSFERASE"/>
    <property type="match status" value="1"/>
</dbReference>
<evidence type="ECO:0000313" key="2">
    <source>
        <dbReference type="EMBL" id="OJJ33485.1"/>
    </source>
</evidence>
<proteinExistence type="predicted"/>
<evidence type="ECO:0000313" key="3">
    <source>
        <dbReference type="Proteomes" id="UP000184383"/>
    </source>
</evidence>
<keyword evidence="3" id="KW-1185">Reference proteome</keyword>
<dbReference type="Pfam" id="PF08241">
    <property type="entry name" value="Methyltransf_11"/>
    <property type="match status" value="1"/>
</dbReference>
<reference evidence="3" key="1">
    <citation type="journal article" date="2017" name="Genome Biol.">
        <title>Comparative genomics reveals high biological diversity and specific adaptations in the industrially and medically important fungal genus Aspergillus.</title>
        <authorList>
            <person name="de Vries R.P."/>
            <person name="Riley R."/>
            <person name="Wiebenga A."/>
            <person name="Aguilar-Osorio G."/>
            <person name="Amillis S."/>
            <person name="Uchima C.A."/>
            <person name="Anderluh G."/>
            <person name="Asadollahi M."/>
            <person name="Askin M."/>
            <person name="Barry K."/>
            <person name="Battaglia E."/>
            <person name="Bayram O."/>
            <person name="Benocci T."/>
            <person name="Braus-Stromeyer S.A."/>
            <person name="Caldana C."/>
            <person name="Canovas D."/>
            <person name="Cerqueira G.C."/>
            <person name="Chen F."/>
            <person name="Chen W."/>
            <person name="Choi C."/>
            <person name="Clum A."/>
            <person name="Dos Santos R.A."/>
            <person name="Damasio A.R."/>
            <person name="Diallinas G."/>
            <person name="Emri T."/>
            <person name="Fekete E."/>
            <person name="Flipphi M."/>
            <person name="Freyberg S."/>
            <person name="Gallo A."/>
            <person name="Gournas C."/>
            <person name="Habgood R."/>
            <person name="Hainaut M."/>
            <person name="Harispe M.L."/>
            <person name="Henrissat B."/>
            <person name="Hilden K.S."/>
            <person name="Hope R."/>
            <person name="Hossain A."/>
            <person name="Karabika E."/>
            <person name="Karaffa L."/>
            <person name="Karanyi Z."/>
            <person name="Krasevec N."/>
            <person name="Kuo A."/>
            <person name="Kusch H."/>
            <person name="LaButti K."/>
            <person name="Lagendijk E.L."/>
            <person name="Lapidus A."/>
            <person name="Levasseur A."/>
            <person name="Lindquist E."/>
            <person name="Lipzen A."/>
            <person name="Logrieco A.F."/>
            <person name="MacCabe A."/>
            <person name="Maekelae M.R."/>
            <person name="Malavazi I."/>
            <person name="Melin P."/>
            <person name="Meyer V."/>
            <person name="Mielnichuk N."/>
            <person name="Miskei M."/>
            <person name="Molnar A.P."/>
            <person name="Mule G."/>
            <person name="Ngan C.Y."/>
            <person name="Orejas M."/>
            <person name="Orosz E."/>
            <person name="Ouedraogo J.P."/>
            <person name="Overkamp K.M."/>
            <person name="Park H.-S."/>
            <person name="Perrone G."/>
            <person name="Piumi F."/>
            <person name="Punt P.J."/>
            <person name="Ram A.F."/>
            <person name="Ramon A."/>
            <person name="Rauscher S."/>
            <person name="Record E."/>
            <person name="Riano-Pachon D.M."/>
            <person name="Robert V."/>
            <person name="Roehrig J."/>
            <person name="Ruller R."/>
            <person name="Salamov A."/>
            <person name="Salih N.S."/>
            <person name="Samson R.A."/>
            <person name="Sandor E."/>
            <person name="Sanguinetti M."/>
            <person name="Schuetze T."/>
            <person name="Sepcic K."/>
            <person name="Shelest E."/>
            <person name="Sherlock G."/>
            <person name="Sophianopoulou V."/>
            <person name="Squina F.M."/>
            <person name="Sun H."/>
            <person name="Susca A."/>
            <person name="Todd R.B."/>
            <person name="Tsang A."/>
            <person name="Unkles S.E."/>
            <person name="van de Wiele N."/>
            <person name="van Rossen-Uffink D."/>
            <person name="Oliveira J.V."/>
            <person name="Vesth T.C."/>
            <person name="Visser J."/>
            <person name="Yu J.-H."/>
            <person name="Zhou M."/>
            <person name="Andersen M.R."/>
            <person name="Archer D.B."/>
            <person name="Baker S.E."/>
            <person name="Benoit I."/>
            <person name="Brakhage A.A."/>
            <person name="Braus G.H."/>
            <person name="Fischer R."/>
            <person name="Frisvad J.C."/>
            <person name="Goldman G.H."/>
            <person name="Houbraken J."/>
            <person name="Oakley B."/>
            <person name="Pocsi I."/>
            <person name="Scazzocchio C."/>
            <person name="Seiboth B."/>
            <person name="vanKuyk P.A."/>
            <person name="Wortman J."/>
            <person name="Dyer P.S."/>
            <person name="Grigoriev I.V."/>
        </authorList>
    </citation>
    <scope>NUCLEOTIDE SEQUENCE [LARGE SCALE GENOMIC DNA]</scope>
    <source>
        <strain evidence="3">DTO 134E9</strain>
    </source>
</reference>
<feature type="domain" description="Methyltransferase type 11" evidence="1">
    <location>
        <begin position="257"/>
        <end position="342"/>
    </location>
</feature>
<dbReference type="InterPro" id="IPR029063">
    <property type="entry name" value="SAM-dependent_MTases_sf"/>
</dbReference>